<dbReference type="PANTHER" id="PTHR24421">
    <property type="entry name" value="NITRATE/NITRITE SENSOR PROTEIN NARX-RELATED"/>
    <property type="match status" value="1"/>
</dbReference>
<dbReference type="EMBL" id="JACCBF010000001">
    <property type="protein sequence ID" value="NYD33809.1"/>
    <property type="molecule type" value="Genomic_DNA"/>
</dbReference>
<keyword evidence="9" id="KW-0812">Transmembrane</keyword>
<dbReference type="Pfam" id="PF07730">
    <property type="entry name" value="HisKA_3"/>
    <property type="match status" value="1"/>
</dbReference>
<dbReference type="InterPro" id="IPR011712">
    <property type="entry name" value="Sig_transdc_His_kin_sub3_dim/P"/>
</dbReference>
<feature type="transmembrane region" description="Helical" evidence="9">
    <location>
        <begin position="141"/>
        <end position="161"/>
    </location>
</feature>
<evidence type="ECO:0000256" key="7">
    <source>
        <dbReference type="ARBA" id="ARBA00022840"/>
    </source>
</evidence>
<evidence type="ECO:0000313" key="12">
    <source>
        <dbReference type="Proteomes" id="UP000582231"/>
    </source>
</evidence>
<keyword evidence="3" id="KW-0597">Phosphoprotein</keyword>
<evidence type="ECO:0000259" key="10">
    <source>
        <dbReference type="Pfam" id="PF07730"/>
    </source>
</evidence>
<gene>
    <name evidence="11" type="ORF">BJ958_005355</name>
</gene>
<dbReference type="InterPro" id="IPR050482">
    <property type="entry name" value="Sensor_HK_TwoCompSys"/>
</dbReference>
<dbReference type="Gene3D" id="1.20.5.1930">
    <property type="match status" value="1"/>
</dbReference>
<evidence type="ECO:0000256" key="8">
    <source>
        <dbReference type="ARBA" id="ARBA00023012"/>
    </source>
</evidence>
<dbReference type="InterPro" id="IPR036890">
    <property type="entry name" value="HATPase_C_sf"/>
</dbReference>
<keyword evidence="7" id="KW-0067">ATP-binding</keyword>
<keyword evidence="9" id="KW-1133">Transmembrane helix</keyword>
<dbReference type="SUPFAM" id="SSF55874">
    <property type="entry name" value="ATPase domain of HSP90 chaperone/DNA topoisomerase II/histidine kinase"/>
    <property type="match status" value="1"/>
</dbReference>
<reference evidence="11 12" key="1">
    <citation type="submission" date="2020-07" db="EMBL/GenBank/DDBJ databases">
        <title>Sequencing the genomes of 1000 actinobacteria strains.</title>
        <authorList>
            <person name="Klenk H.-P."/>
        </authorList>
    </citation>
    <scope>NUCLEOTIDE SEQUENCE [LARGE SCALE GENOMIC DNA]</scope>
    <source>
        <strain evidence="11 12">DSM 19082</strain>
    </source>
</reference>
<dbReference type="GO" id="GO:0000155">
    <property type="term" value="F:phosphorelay sensor kinase activity"/>
    <property type="evidence" value="ECO:0007669"/>
    <property type="project" value="InterPro"/>
</dbReference>
<feature type="transmembrane region" description="Helical" evidence="9">
    <location>
        <begin position="21"/>
        <end position="42"/>
    </location>
</feature>
<dbReference type="GO" id="GO:0046983">
    <property type="term" value="F:protein dimerization activity"/>
    <property type="evidence" value="ECO:0007669"/>
    <property type="project" value="InterPro"/>
</dbReference>
<dbReference type="GO" id="GO:0016020">
    <property type="term" value="C:membrane"/>
    <property type="evidence" value="ECO:0007669"/>
    <property type="project" value="InterPro"/>
</dbReference>
<keyword evidence="8" id="KW-0902">Two-component regulatory system</keyword>
<evidence type="ECO:0000256" key="9">
    <source>
        <dbReference type="SAM" id="Phobius"/>
    </source>
</evidence>
<sequence>MIGQARAGNEAPFVARRRSRALLVGTCGVLGLLDVAITIGGVLERPDPPPDDLIALWLLAELGAACVAACLLAHFLVERSRTAGMVLALLAPLGAATPAAVVAVVLLVSLRSWRVGAEAVAVLFVSCSATILVVGRERAELLAVLAGAVVVMVLVGLVVGARRALAEQTHRERELVVEQARSQERARIAGEMHDTLSHHLSLIALHAGALGRRDDLPADTVRSSSRLVADLSRTAHAELREVLGVLHRDEVPAAPPAGAGLLPELVEQHRAAGTRVRAVLDPAVVADVDGRLSEATSRLLHRVVRELLANAARHAPGAPVELVVEGGDRVRVECRNPMPGRVERSGDGLGLEGIAERVRLAGGRHRAAPVDGAFVVEVSVPW</sequence>
<keyword evidence="12" id="KW-1185">Reference proteome</keyword>
<accession>A0A852RST0</accession>
<evidence type="ECO:0000256" key="3">
    <source>
        <dbReference type="ARBA" id="ARBA00022553"/>
    </source>
</evidence>
<feature type="domain" description="Signal transduction histidine kinase subgroup 3 dimerisation and phosphoacceptor" evidence="10">
    <location>
        <begin position="184"/>
        <end position="248"/>
    </location>
</feature>
<feature type="transmembrane region" description="Helical" evidence="9">
    <location>
        <begin position="54"/>
        <end position="77"/>
    </location>
</feature>
<keyword evidence="9" id="KW-0472">Membrane</keyword>
<feature type="transmembrane region" description="Helical" evidence="9">
    <location>
        <begin position="84"/>
        <end position="109"/>
    </location>
</feature>
<dbReference type="Proteomes" id="UP000582231">
    <property type="component" value="Unassembled WGS sequence"/>
</dbReference>
<feature type="transmembrane region" description="Helical" evidence="9">
    <location>
        <begin position="115"/>
        <end position="134"/>
    </location>
</feature>
<keyword evidence="4" id="KW-0808">Transferase</keyword>
<dbReference type="AlphaFoldDB" id="A0A852RST0"/>
<name>A0A852RST0_9ACTN</name>
<evidence type="ECO:0000256" key="1">
    <source>
        <dbReference type="ARBA" id="ARBA00000085"/>
    </source>
</evidence>
<comment type="caution">
    <text evidence="11">The sequence shown here is derived from an EMBL/GenBank/DDBJ whole genome shotgun (WGS) entry which is preliminary data.</text>
</comment>
<organism evidence="11 12">
    <name type="scientific">Nocardioides kongjuensis</name>
    <dbReference type="NCBI Taxonomy" id="349522"/>
    <lineage>
        <taxon>Bacteria</taxon>
        <taxon>Bacillati</taxon>
        <taxon>Actinomycetota</taxon>
        <taxon>Actinomycetes</taxon>
        <taxon>Propionibacteriales</taxon>
        <taxon>Nocardioidaceae</taxon>
        <taxon>Nocardioides</taxon>
    </lineage>
</organism>
<evidence type="ECO:0000256" key="6">
    <source>
        <dbReference type="ARBA" id="ARBA00022777"/>
    </source>
</evidence>
<proteinExistence type="predicted"/>
<dbReference type="EC" id="2.7.13.3" evidence="2"/>
<dbReference type="Gene3D" id="3.30.565.10">
    <property type="entry name" value="Histidine kinase-like ATPase, C-terminal domain"/>
    <property type="match status" value="1"/>
</dbReference>
<comment type="catalytic activity">
    <reaction evidence="1">
        <text>ATP + protein L-histidine = ADP + protein N-phospho-L-histidine.</text>
        <dbReference type="EC" id="2.7.13.3"/>
    </reaction>
</comment>
<protein>
    <recommendedName>
        <fullName evidence="2">histidine kinase</fullName>
        <ecNumber evidence="2">2.7.13.3</ecNumber>
    </recommendedName>
</protein>
<evidence type="ECO:0000256" key="5">
    <source>
        <dbReference type="ARBA" id="ARBA00022741"/>
    </source>
</evidence>
<evidence type="ECO:0000313" key="11">
    <source>
        <dbReference type="EMBL" id="NYD33809.1"/>
    </source>
</evidence>
<dbReference type="PANTHER" id="PTHR24421:SF10">
    <property type="entry name" value="NITRATE_NITRITE SENSOR PROTEIN NARQ"/>
    <property type="match status" value="1"/>
</dbReference>
<dbReference type="GO" id="GO:0005524">
    <property type="term" value="F:ATP binding"/>
    <property type="evidence" value="ECO:0007669"/>
    <property type="project" value="UniProtKB-KW"/>
</dbReference>
<keyword evidence="6 11" id="KW-0418">Kinase</keyword>
<keyword evidence="5" id="KW-0547">Nucleotide-binding</keyword>
<evidence type="ECO:0000256" key="2">
    <source>
        <dbReference type="ARBA" id="ARBA00012438"/>
    </source>
</evidence>
<evidence type="ECO:0000256" key="4">
    <source>
        <dbReference type="ARBA" id="ARBA00022679"/>
    </source>
</evidence>
<dbReference type="RefSeq" id="WP_179729803.1">
    <property type="nucleotide sequence ID" value="NZ_BAABEF010000001.1"/>
</dbReference>